<dbReference type="EMBL" id="LCNT01000001">
    <property type="protein sequence ID" value="KKU62023.1"/>
    <property type="molecule type" value="Genomic_DNA"/>
</dbReference>
<comment type="caution">
    <text evidence="1">The sequence shown here is derived from an EMBL/GenBank/DDBJ whole genome shotgun (WGS) entry which is preliminary data.</text>
</comment>
<reference evidence="1 2" key="1">
    <citation type="journal article" date="2015" name="Nature">
        <title>rRNA introns, odd ribosomes, and small enigmatic genomes across a large radiation of phyla.</title>
        <authorList>
            <person name="Brown C.T."/>
            <person name="Hug L.A."/>
            <person name="Thomas B.C."/>
            <person name="Sharon I."/>
            <person name="Castelle C.J."/>
            <person name="Singh A."/>
            <person name="Wilkins M.J."/>
            <person name="Williams K.H."/>
            <person name="Banfield J.F."/>
        </authorList>
    </citation>
    <scope>NUCLEOTIDE SEQUENCE [LARGE SCALE GENOMIC DNA]</scope>
</reference>
<dbReference type="SUPFAM" id="SSF56112">
    <property type="entry name" value="Protein kinase-like (PK-like)"/>
    <property type="match status" value="1"/>
</dbReference>
<dbReference type="InterPro" id="IPR011009">
    <property type="entry name" value="Kinase-like_dom_sf"/>
</dbReference>
<evidence type="ECO:0000313" key="2">
    <source>
        <dbReference type="Proteomes" id="UP000033860"/>
    </source>
</evidence>
<evidence type="ECO:0008006" key="3">
    <source>
        <dbReference type="Google" id="ProtNLM"/>
    </source>
</evidence>
<accession>A0A0G1U745</accession>
<organism evidence="1 2">
    <name type="scientific">Candidatus Beckwithbacteria bacterium GW2011_GWB1_47_15</name>
    <dbReference type="NCBI Taxonomy" id="1618371"/>
    <lineage>
        <taxon>Bacteria</taxon>
        <taxon>Candidatus Beckwithiibacteriota</taxon>
    </lineage>
</organism>
<dbReference type="Proteomes" id="UP000033860">
    <property type="component" value="Unassembled WGS sequence"/>
</dbReference>
<gene>
    <name evidence="1" type="ORF">UX85_C0001G0237</name>
</gene>
<proteinExistence type="predicted"/>
<evidence type="ECO:0000313" key="1">
    <source>
        <dbReference type="EMBL" id="KKU62023.1"/>
    </source>
</evidence>
<protein>
    <recommendedName>
        <fullName evidence="3">Peptidase M48 domain-containing protein</fullName>
    </recommendedName>
</protein>
<sequence>MGEVATLKTAGLDLGDLFGGRKVEAKPEPLYSVSDMPGEFRGEADITLKPLFILSDAYPDRTLTEQEIKANNDFTNQTQKYLAVTHETESGSERTRILGQYAKKMLQGEVYKGDVQVVILNRGLTEKGFILPDGTIVLSQSLINRSGSFSAALGIIAHEVAHLINGTYVSRESISTEWVHELGADAEVSRLLDKVGINTLVAHDFFERQAKESLNQRTDLGHQSPLMRASLPLIEHQFINRKFSSADIIPLDKVALPDGETISFYKQEIKPTNREIAEMWPEGLVEGNAAELLDKLHSQDLCQLLDNGCFSRGDLKDSEAFQQALTEFLRKRTTDVDLLPLDQDSLLLTMWWGNERWRQHAFSNHTYQDYLKILKHGHTIDPKQWRGMNYRIFGVYARDNWPGDWDGLYARQTDIDAACEGQITFLINQGVAIKENTFLEIIEAYVEFARQDKDEQFGKYWWHVDPIISTYIAARLFDPKTQRVDQKELRQLLQKIAKTGYSPASDTWLLLENALGTHQIFRNKKGDIDSDRVTQLTKDQLEPIFLEVFGVNLYKEQLESEPAFFSLEQVSRILNSIFSEKEVHVLYRKFSNLRRLLYSNIQLAESHPLATEIRKHYAPIITYLREQVRSADFTGLDFDPQIETERETSTLFSLDEKGKVLPSSLKMRLEAFIANLEVDTYPSFKAYEEKRQVMVDSLHYMEKHYGSDFDRLSLNDQIWHVLNFSYWFGDQTLYMGEKLATSPLHLSFQKKLEHTYQIESFVALDQALADYNERIDHAHYLGMHSHYRSKKIFSSNLAGLIFYPFFEGKFIDFLHQDIDSEVLPAAIQAFENIVSGIGGGIDMTDASPDLSRKIHDLRLAYIISAESNPEKIRSRMDYFLDNYHKFSYSDLLVLMKQVKHYDDAKYFFDQIGLERMAVLRGDENSWKLDALAIGDLVVSLFKDKQWVVGTIADDPLSKLKYTTDLAKTWLGTFIAKIKTDDTKPSSGIQFDRQLRKVIIDPFRERDRFRTVKDVIQGLQGLSEGAKKGLMMRLLLDSDGLLATTEKRQWLADLVVKSFNIEDDFVKQVAKGLIIEGKPSLVGLGLSQLLGPLLFSGLDLQAINYTRIKKEFYKRGSAFSGKPEYSYLPNLFSESRDNIVEIGSILRGKTGLEALSKLYQASTSHLRRLHQWLEAYTSNFNLTQKYQEVEAAEQSGLSPRTESFIQGIESMGSLFVRSLQIAQLVYDFEPKLAKRLSNAFDRMQPTDEFKLWLNLHKEVEDDKSGDAETSLSLFVGEMLDTIDEFLGGGSLASAYKVSLTPKGIKKLGVKTAALKMYTANAAAFVDISYDSTIAALRYAEKHGNEQTKKHAQLAQIVLGVARHWSKADLKDNKPQWGAILRQAIKAISEKIDKPIITAKPLFATPDNHIRVEEYLAGSTLNRYLQNRQVSSYLAKNKVPFDSKNFNQWLENQDNLSEDIKTTLKALHIVLGFVDSFFETPVGVDVGQYIFPQDPHPGNFIISQDGTLGAIDLPTDFSFSKQEVEVFNTFRQGDYVGFLDGFISLVSEHNQSILNSEKIQKIRQQVRRELGKEFIKQAWSGRKSDASYIQRLLNVFVSNKLEVPWEWFVQIRNLFYLNKQRGRKSTRINLIREFIDKIGANSSPRDDFFG</sequence>
<name>A0A0G1U745_9BACT</name>